<accession>V6AVL2</accession>
<keyword evidence="2" id="KW-1185">Reference proteome</keyword>
<dbReference type="InterPro" id="IPR017441">
    <property type="entry name" value="Protein_kinase_ATP_BS"/>
</dbReference>
<dbReference type="Gene3D" id="1.10.510.10">
    <property type="entry name" value="Transferase(Phosphotransferase) domain 1"/>
    <property type="match status" value="1"/>
</dbReference>
<sequence>MSQPMRPYFLPISRLAEQPYSQILGYPKASRTQIRSRISELRALKVDGVAFVGPMLIGKTYVLGKGYTGIVVLAKLGGRKVALKIRRTDSPRKSMADETAFLVAANKVNVGPKMIASSRNFLVMEFLDGIKIHDWVGQIHGRKAVKQLKSILRKILLDCQKLDGIGLDHGELSYISKHVIVGKKTTIIDFESSSLERRASNVTSAAQGLYIGSGLAKIIQKTCPVPPKNKIIAALREYKRNQTRESFENILGVLKIRNAT</sequence>
<gene>
    <name evidence="1" type="ORF">NITUZ_60145</name>
</gene>
<dbReference type="GO" id="GO:0004674">
    <property type="term" value="F:protein serine/threonine kinase activity"/>
    <property type="evidence" value="ECO:0007669"/>
    <property type="project" value="UniProtKB-KW"/>
</dbReference>
<keyword evidence="1" id="KW-0723">Serine/threonine-protein kinase</keyword>
<dbReference type="EMBL" id="CBTY010000011">
    <property type="protein sequence ID" value="CDI06618.1"/>
    <property type="molecule type" value="Genomic_DNA"/>
</dbReference>
<dbReference type="InterPro" id="IPR011009">
    <property type="entry name" value="Kinase-like_dom_sf"/>
</dbReference>
<protein>
    <submittedName>
        <fullName evidence="1">Serine/threonine protein kinase</fullName>
    </submittedName>
</protein>
<dbReference type="Proteomes" id="UP000018159">
    <property type="component" value="Unassembled WGS sequence"/>
</dbReference>
<dbReference type="InterPro" id="IPR052396">
    <property type="entry name" value="Meiotic_Drive_Suppr_Kinase"/>
</dbReference>
<comment type="caution">
    <text evidence="1">The sequence shown here is derived from an EMBL/GenBank/DDBJ whole genome shotgun (WGS) entry which is preliminary data.</text>
</comment>
<evidence type="ECO:0000313" key="2">
    <source>
        <dbReference type="Proteomes" id="UP000018159"/>
    </source>
</evidence>
<dbReference type="PANTHER" id="PTHR37171">
    <property type="entry name" value="SERINE/THREONINE-PROTEIN KINASE YRZF-RELATED"/>
    <property type="match status" value="1"/>
</dbReference>
<proteinExistence type="predicted"/>
<dbReference type="GO" id="GO:0005524">
    <property type="term" value="F:ATP binding"/>
    <property type="evidence" value="ECO:0007669"/>
    <property type="project" value="InterPro"/>
</dbReference>
<keyword evidence="1" id="KW-0808">Transferase</keyword>
<dbReference type="AlphaFoldDB" id="V6AVL2"/>
<dbReference type="PROSITE" id="PS00107">
    <property type="entry name" value="PROTEIN_KINASE_ATP"/>
    <property type="match status" value="1"/>
</dbReference>
<keyword evidence="1" id="KW-0418">Kinase</keyword>
<name>V6AVL2_9ARCH</name>
<organism evidence="1 2">
    <name type="scientific">Candidatus Nitrosotenuis uzonensis</name>
    <dbReference type="NCBI Taxonomy" id="1407055"/>
    <lineage>
        <taxon>Archaea</taxon>
        <taxon>Nitrososphaerota</taxon>
        <taxon>Candidatus Nitrosotenuis</taxon>
    </lineage>
</organism>
<evidence type="ECO:0000313" key="1">
    <source>
        <dbReference type="EMBL" id="CDI06618.1"/>
    </source>
</evidence>
<dbReference type="STRING" id="1407055.NITUZ_60145"/>
<reference evidence="1 2" key="1">
    <citation type="journal article" date="2013" name="PLoS ONE">
        <title>Enrichment and Genome Sequence of the Group I.1a Ammonia-Oxidizing Archaeon ?Ca. Nitrosotenuis uzonensis? Representing a Clade Globally.</title>
        <authorList>
            <person name="Lebedeva E.V."/>
            <person name="Hatzenpichler R."/>
            <person name="Pelletier E."/>
            <person name="Schuster N."/>
            <person name="Hauzmayer S."/>
            <person name="Bulaev A."/>
            <person name="Grigor'eva N.V."/>
            <person name="Galushko A."/>
            <person name="Schmid M."/>
            <person name="Palatinszky M."/>
            <person name="Le Paslier D."/>
            <person name="Daims H."/>
            <person name="Wagner M."/>
        </authorList>
    </citation>
    <scope>NUCLEOTIDE SEQUENCE [LARGE SCALE GENOMIC DNA]</scope>
    <source>
        <strain evidence="1 2">N4</strain>
    </source>
</reference>
<dbReference type="PANTHER" id="PTHR37171:SF1">
    <property type="entry name" value="SERINE_THREONINE-PROTEIN KINASE YRZF-RELATED"/>
    <property type="match status" value="1"/>
</dbReference>
<dbReference type="SUPFAM" id="SSF56112">
    <property type="entry name" value="Protein kinase-like (PK-like)"/>
    <property type="match status" value="1"/>
</dbReference>